<organism evidence="3 4">
    <name type="scientific">Paenibacillus beijingensis</name>
    <dbReference type="NCBI Taxonomy" id="1126833"/>
    <lineage>
        <taxon>Bacteria</taxon>
        <taxon>Bacillati</taxon>
        <taxon>Bacillota</taxon>
        <taxon>Bacilli</taxon>
        <taxon>Bacillales</taxon>
        <taxon>Paenibacillaceae</taxon>
        <taxon>Paenibacillus</taxon>
    </lineage>
</organism>
<dbReference type="Pfam" id="PF00395">
    <property type="entry name" value="SLH"/>
    <property type="match status" value="2"/>
</dbReference>
<dbReference type="OrthoDB" id="2611444at2"/>
<proteinExistence type="predicted"/>
<keyword evidence="1" id="KW-0732">Signal</keyword>
<dbReference type="STRING" id="1126833.VN24_24420"/>
<feature type="chain" id="PRO_5002296488" description="SLH domain-containing protein" evidence="1">
    <location>
        <begin position="29"/>
        <end position="926"/>
    </location>
</feature>
<dbReference type="InterPro" id="IPR001119">
    <property type="entry name" value="SLH_dom"/>
</dbReference>
<evidence type="ECO:0000313" key="4">
    <source>
        <dbReference type="Proteomes" id="UP000032633"/>
    </source>
</evidence>
<accession>A0A0D5NPP1</accession>
<dbReference type="KEGG" id="pbj:VN24_24420"/>
<reference evidence="4" key="2">
    <citation type="submission" date="2015-03" db="EMBL/GenBank/DDBJ databases">
        <title>Genome sequence of Paenibacillus beijingensis strain DSM 24997T.</title>
        <authorList>
            <person name="Kwak Y."/>
            <person name="Shin J.-H."/>
        </authorList>
    </citation>
    <scope>NUCLEOTIDE SEQUENCE [LARGE SCALE GENOMIC DNA]</scope>
    <source>
        <strain evidence="4">DSM 24997</strain>
    </source>
</reference>
<sequence>MTQFSSGYKTFVWVLAFSLLTGGGAASAAQSGTNTSAAAGTAAPADGGSAIASFANDAGTADASGAPEPIVFGDVKAGHWAEKAITKLSLQKIIIGNNGLFRPSAGVTQEEAVLMALRFIGKDKTVDNSQEVIFPESFVVDNYYKKYVALAFQLGLLDQTDEYGAAAADAVNAWGRKTASREWMTKLIVRSVGKTDAAASAAGQPSSFADAGKIGIGYVGYINAAVSLGLVTGVTAQTFEPQASVTRAAAATLFSRAEAYVPVTFAGQTDGVLTAVSGDKVTVYTGGESRTFTLSKAAKSYQPGSDKTVTADKLTLYTNIRLIGSGTTAYYAEQLDSAPQVKQLEGTVSKIVPSEKKIWLWVGNDPISIFYDESLSVKDSSGAPLAFSSLTVDSSVVVTQDSFRSTPVTLSVEVKSAPVNTSGEAKVASVDAAAGTVTFGEGDKQQTWSVSADAVLTGWDGRVLGNLSGLQAGDTIAYKIQNSKLVSASVKAAAARTVSGAFYGKDSSTITYLVNGSPETKFLSDSVMVTIGGMNNATLDDLYKEDSLQLTVDDTGKVTAVTVTGRKVGTLAGAQIIGYETGTKVLTVKGTDGTLLALQLTDKTALDFNGTTLPLAAAGSLLAQGHRISVAYNGTDAIAIHFVHQYTGTVTALSTATGKLTMQLEDGSSVTLSLSSPTVEWQGKTGAAVTDIKAGTRITAMLDSNQEKANVLKVFQPVQYTIGSVDTQAKKIRLQGADGKVTEFSTSDMKLQDDGGAAVALSALKQGGTVNVTFAGTTPATLTTVTVTAGRINSLSTGAVSLDIYGGGSTTIQLGTGYSIIKNGSVSSSAAVLAPGDRAEVKKNAEGAVVVTVSAGTARTFWRYDAALNQIITKRKNISDTDYTYQLTTSTLITRSGAAVSVSDLREGDALVIYKLNGAIVEVAKQ</sequence>
<dbReference type="RefSeq" id="WP_045672540.1">
    <property type="nucleotide sequence ID" value="NZ_CP011058.1"/>
</dbReference>
<feature type="domain" description="SLH" evidence="2">
    <location>
        <begin position="205"/>
        <end position="268"/>
    </location>
</feature>
<keyword evidence="4" id="KW-1185">Reference proteome</keyword>
<dbReference type="EMBL" id="CP011058">
    <property type="protein sequence ID" value="AJY77115.1"/>
    <property type="molecule type" value="Genomic_DNA"/>
</dbReference>
<dbReference type="PATRIC" id="fig|1126833.4.peg.5373"/>
<gene>
    <name evidence="3" type="ORF">VN24_24420</name>
</gene>
<protein>
    <recommendedName>
        <fullName evidence="2">SLH domain-containing protein</fullName>
    </recommendedName>
</protein>
<dbReference type="PROSITE" id="PS51272">
    <property type="entry name" value="SLH"/>
    <property type="match status" value="2"/>
</dbReference>
<dbReference type="HOGENOM" id="CLU_317802_0_0_9"/>
<feature type="domain" description="SLH" evidence="2">
    <location>
        <begin position="68"/>
        <end position="130"/>
    </location>
</feature>
<evidence type="ECO:0000256" key="1">
    <source>
        <dbReference type="SAM" id="SignalP"/>
    </source>
</evidence>
<reference evidence="3 4" key="1">
    <citation type="journal article" date="2015" name="J. Biotechnol.">
        <title>Complete genome sequence of Paenibacillus beijingensis 7188(T) (=DSM 24997(T)), a novel rhizobacterium from jujube garden soil.</title>
        <authorList>
            <person name="Kwak Y."/>
            <person name="Shin J.H."/>
        </authorList>
    </citation>
    <scope>NUCLEOTIDE SEQUENCE [LARGE SCALE GENOMIC DNA]</scope>
    <source>
        <strain evidence="3 4">DSM 24997</strain>
    </source>
</reference>
<feature type="signal peptide" evidence="1">
    <location>
        <begin position="1"/>
        <end position="28"/>
    </location>
</feature>
<name>A0A0D5NPP1_9BACL</name>
<dbReference type="AlphaFoldDB" id="A0A0D5NPP1"/>
<evidence type="ECO:0000259" key="2">
    <source>
        <dbReference type="PROSITE" id="PS51272"/>
    </source>
</evidence>
<dbReference type="Proteomes" id="UP000032633">
    <property type="component" value="Chromosome"/>
</dbReference>
<evidence type="ECO:0000313" key="3">
    <source>
        <dbReference type="EMBL" id="AJY77115.1"/>
    </source>
</evidence>